<dbReference type="FunFam" id="2.60.120.430:FF:000004">
    <property type="entry name" value="Putative leucine-rich repeat receptor-like serine/threonine-protein kinase"/>
    <property type="match status" value="1"/>
</dbReference>
<feature type="domain" description="Protein kinase" evidence="2">
    <location>
        <begin position="281"/>
        <end position="325"/>
    </location>
</feature>
<dbReference type="PROSITE" id="PS50011">
    <property type="entry name" value="PROTEIN_KINASE_DOM"/>
    <property type="match status" value="1"/>
</dbReference>
<evidence type="ECO:0000256" key="1">
    <source>
        <dbReference type="SAM" id="Phobius"/>
    </source>
</evidence>
<dbReference type="PANTHER" id="PTHR34081">
    <property type="entry name" value="MALECTIN DOMAIN-CONTAINING PROTEIN"/>
    <property type="match status" value="1"/>
</dbReference>
<keyword evidence="3" id="KW-0675">Receptor</keyword>
<dbReference type="GO" id="GO:0005524">
    <property type="term" value="F:ATP binding"/>
    <property type="evidence" value="ECO:0007669"/>
    <property type="project" value="InterPro"/>
</dbReference>
<dbReference type="EMBL" id="JACGWK010000005">
    <property type="protein sequence ID" value="KAL0353857.1"/>
    <property type="molecule type" value="Genomic_DNA"/>
</dbReference>
<protein>
    <submittedName>
        <fullName evidence="3">Leucine-rich repeat receptor-like serine/threonine-protein kinase</fullName>
    </submittedName>
</protein>
<dbReference type="Gene3D" id="3.30.200.20">
    <property type="entry name" value="Phosphorylase Kinase, domain 1"/>
    <property type="match status" value="1"/>
</dbReference>
<dbReference type="GO" id="GO:0004672">
    <property type="term" value="F:protein kinase activity"/>
    <property type="evidence" value="ECO:0007669"/>
    <property type="project" value="InterPro"/>
</dbReference>
<dbReference type="InterPro" id="IPR011009">
    <property type="entry name" value="Kinase-like_dom_sf"/>
</dbReference>
<proteinExistence type="predicted"/>
<feature type="non-terminal residue" evidence="3">
    <location>
        <position position="1"/>
    </location>
</feature>
<dbReference type="Pfam" id="PF11721">
    <property type="entry name" value="Malectin"/>
    <property type="match status" value="1"/>
</dbReference>
<dbReference type="InterPro" id="IPR021720">
    <property type="entry name" value="Malectin_dom"/>
</dbReference>
<dbReference type="SUPFAM" id="SSF56112">
    <property type="entry name" value="Protein kinase-like (PK-like)"/>
    <property type="match status" value="1"/>
</dbReference>
<accession>A0AAW2PD85</accession>
<dbReference type="PANTHER" id="PTHR34081:SF1">
    <property type="entry name" value="MALECTIN, LEUCINE-RICH REPEAT DOMAIN, L DOMAIN-LIKE PROTEIN-RELATED"/>
    <property type="match status" value="1"/>
</dbReference>
<keyword evidence="1" id="KW-1133">Transmembrane helix</keyword>
<gene>
    <name evidence="3" type="ORF">Sangu_0967000</name>
</gene>
<keyword evidence="1" id="KW-0472">Membrane</keyword>
<evidence type="ECO:0000313" key="3">
    <source>
        <dbReference type="EMBL" id="KAL0353857.1"/>
    </source>
</evidence>
<sequence length="325" mass="35794">CSVKVKFKKLFQFFVSGYYSLHINCGGRQAPDDKGTTYDDDSNSGGPSNFVLSKTNWGFSSTGHFLDDDRPRDSFIWSNSSSISGENSQLYMDARRSPLSLTYYGFCLINGNYTVNLHFAEIMFTDDRTYSSLGRRIFDVYIQGKLVLKDFNIENEAGGVNKGIRRNFPAVVTDNTLDIRFYWAGKGTIGIPVRGVYGPLISAISVDPDFTPPSENGNSISAGAIVGIVVAGLFTILLVLGILWWKGCLRRKDTMQNDLKGLDLNTGSFTLRQIRAATNNFDPANKIGEGGFGPVYKGLLSDGTIIAVKQLSSKSKQGNREFVNE</sequence>
<keyword evidence="3" id="KW-0418">Kinase</keyword>
<dbReference type="Gene3D" id="2.60.120.430">
    <property type="entry name" value="Galactose-binding lectin"/>
    <property type="match status" value="1"/>
</dbReference>
<dbReference type="InterPro" id="IPR000719">
    <property type="entry name" value="Prot_kinase_dom"/>
</dbReference>
<evidence type="ECO:0000259" key="2">
    <source>
        <dbReference type="PROSITE" id="PS50011"/>
    </source>
</evidence>
<comment type="caution">
    <text evidence="3">The sequence shown here is derived from an EMBL/GenBank/DDBJ whole genome shotgun (WGS) entry which is preliminary data.</text>
</comment>
<name>A0AAW2PD85_9LAMI</name>
<keyword evidence="3" id="KW-0808">Transferase</keyword>
<keyword evidence="1" id="KW-0812">Transmembrane</keyword>
<feature type="transmembrane region" description="Helical" evidence="1">
    <location>
        <begin position="220"/>
        <end position="245"/>
    </location>
</feature>
<reference evidence="3" key="1">
    <citation type="submission" date="2020-06" db="EMBL/GenBank/DDBJ databases">
        <authorList>
            <person name="Li T."/>
            <person name="Hu X."/>
            <person name="Zhang T."/>
            <person name="Song X."/>
            <person name="Zhang H."/>
            <person name="Dai N."/>
            <person name="Sheng W."/>
            <person name="Hou X."/>
            <person name="Wei L."/>
        </authorList>
    </citation>
    <scope>NUCLEOTIDE SEQUENCE</scope>
    <source>
        <strain evidence="3">G01</strain>
        <tissue evidence="3">Leaf</tissue>
    </source>
</reference>
<dbReference type="AlphaFoldDB" id="A0AAW2PD85"/>
<organism evidence="3">
    <name type="scientific">Sesamum angustifolium</name>
    <dbReference type="NCBI Taxonomy" id="2727405"/>
    <lineage>
        <taxon>Eukaryota</taxon>
        <taxon>Viridiplantae</taxon>
        <taxon>Streptophyta</taxon>
        <taxon>Embryophyta</taxon>
        <taxon>Tracheophyta</taxon>
        <taxon>Spermatophyta</taxon>
        <taxon>Magnoliopsida</taxon>
        <taxon>eudicotyledons</taxon>
        <taxon>Gunneridae</taxon>
        <taxon>Pentapetalae</taxon>
        <taxon>asterids</taxon>
        <taxon>lamiids</taxon>
        <taxon>Lamiales</taxon>
        <taxon>Pedaliaceae</taxon>
        <taxon>Sesamum</taxon>
    </lineage>
</organism>
<reference evidence="3" key="2">
    <citation type="journal article" date="2024" name="Plant">
        <title>Genomic evolution and insights into agronomic trait innovations of Sesamum species.</title>
        <authorList>
            <person name="Miao H."/>
            <person name="Wang L."/>
            <person name="Qu L."/>
            <person name="Liu H."/>
            <person name="Sun Y."/>
            <person name="Le M."/>
            <person name="Wang Q."/>
            <person name="Wei S."/>
            <person name="Zheng Y."/>
            <person name="Lin W."/>
            <person name="Duan Y."/>
            <person name="Cao H."/>
            <person name="Xiong S."/>
            <person name="Wang X."/>
            <person name="Wei L."/>
            <person name="Li C."/>
            <person name="Ma Q."/>
            <person name="Ju M."/>
            <person name="Zhao R."/>
            <person name="Li G."/>
            <person name="Mu C."/>
            <person name="Tian Q."/>
            <person name="Mei H."/>
            <person name="Zhang T."/>
            <person name="Gao T."/>
            <person name="Zhang H."/>
        </authorList>
    </citation>
    <scope>NUCLEOTIDE SEQUENCE</scope>
    <source>
        <strain evidence="3">G01</strain>
    </source>
</reference>